<evidence type="ECO:0000313" key="3">
    <source>
        <dbReference type="Proteomes" id="UP000541444"/>
    </source>
</evidence>
<sequence>LVAAVVIFGELSWRLILQFCSWACCVENLSTVRLFVGRICGFPDLHSFGSSNWSSYRLLDFGE</sequence>
<organism evidence="2 3">
    <name type="scientific">Kingdonia uniflora</name>
    <dbReference type="NCBI Taxonomy" id="39325"/>
    <lineage>
        <taxon>Eukaryota</taxon>
        <taxon>Viridiplantae</taxon>
        <taxon>Streptophyta</taxon>
        <taxon>Embryophyta</taxon>
        <taxon>Tracheophyta</taxon>
        <taxon>Spermatophyta</taxon>
        <taxon>Magnoliopsida</taxon>
        <taxon>Ranunculales</taxon>
        <taxon>Circaeasteraceae</taxon>
        <taxon>Kingdonia</taxon>
    </lineage>
</organism>
<feature type="chain" id="PRO_5029522559" evidence="1">
    <location>
        <begin position="24"/>
        <end position="63"/>
    </location>
</feature>
<dbReference type="AlphaFoldDB" id="A0A7J7LJQ8"/>
<keyword evidence="3" id="KW-1185">Reference proteome</keyword>
<keyword evidence="1" id="KW-0732">Signal</keyword>
<dbReference type="EMBL" id="JACGCM010002227">
    <property type="protein sequence ID" value="KAF6142901.1"/>
    <property type="molecule type" value="Genomic_DNA"/>
</dbReference>
<gene>
    <name evidence="2" type="ORF">GIB67_033289</name>
</gene>
<feature type="non-terminal residue" evidence="2">
    <location>
        <position position="1"/>
    </location>
</feature>
<accession>A0A7J7LJQ8</accession>
<proteinExistence type="predicted"/>
<name>A0A7J7LJQ8_9MAGN</name>
<comment type="caution">
    <text evidence="2">The sequence shown here is derived from an EMBL/GenBank/DDBJ whole genome shotgun (WGS) entry which is preliminary data.</text>
</comment>
<feature type="signal peptide" evidence="1">
    <location>
        <begin position="1"/>
        <end position="23"/>
    </location>
</feature>
<reference evidence="2 3" key="1">
    <citation type="journal article" date="2020" name="IScience">
        <title>Genome Sequencing of the Endangered Kingdonia uniflora (Circaeasteraceae, Ranunculales) Reveals Potential Mechanisms of Evolutionary Specialization.</title>
        <authorList>
            <person name="Sun Y."/>
            <person name="Deng T."/>
            <person name="Zhang A."/>
            <person name="Moore M.J."/>
            <person name="Landis J.B."/>
            <person name="Lin N."/>
            <person name="Zhang H."/>
            <person name="Zhang X."/>
            <person name="Huang J."/>
            <person name="Zhang X."/>
            <person name="Sun H."/>
            <person name="Wang H."/>
        </authorList>
    </citation>
    <scope>NUCLEOTIDE SEQUENCE [LARGE SCALE GENOMIC DNA]</scope>
    <source>
        <strain evidence="2">TB1705</strain>
        <tissue evidence="2">Leaf</tissue>
    </source>
</reference>
<dbReference type="Proteomes" id="UP000541444">
    <property type="component" value="Unassembled WGS sequence"/>
</dbReference>
<evidence type="ECO:0000313" key="2">
    <source>
        <dbReference type="EMBL" id="KAF6142901.1"/>
    </source>
</evidence>
<evidence type="ECO:0000256" key="1">
    <source>
        <dbReference type="SAM" id="SignalP"/>
    </source>
</evidence>
<protein>
    <submittedName>
        <fullName evidence="2">Uncharacterized protein</fullName>
    </submittedName>
</protein>